<feature type="compositionally biased region" description="Polar residues" evidence="1">
    <location>
        <begin position="1453"/>
        <end position="1463"/>
    </location>
</feature>
<feature type="domain" description="Hydantoinase A/oxoprolinase" evidence="2">
    <location>
        <begin position="358"/>
        <end position="592"/>
    </location>
</feature>
<proteinExistence type="predicted"/>
<evidence type="ECO:0000313" key="4">
    <source>
        <dbReference type="EMBL" id="GJN88617.1"/>
    </source>
</evidence>
<feature type="region of interest" description="Disordered" evidence="1">
    <location>
        <begin position="1261"/>
        <end position="1303"/>
    </location>
</feature>
<dbReference type="Proteomes" id="UP001342314">
    <property type="component" value="Unassembled WGS sequence"/>
</dbReference>
<dbReference type="PANTHER" id="PTHR11365:SF2">
    <property type="entry name" value="5-OXOPROLINASE"/>
    <property type="match status" value="1"/>
</dbReference>
<protein>
    <recommendedName>
        <fullName evidence="6">5-oxoprolinase</fullName>
    </recommendedName>
</protein>
<dbReference type="GO" id="GO:0017168">
    <property type="term" value="F:5-oxoprolinase (ATP-hydrolyzing) activity"/>
    <property type="evidence" value="ECO:0007669"/>
    <property type="project" value="TreeGrafter"/>
</dbReference>
<dbReference type="InterPro" id="IPR008040">
    <property type="entry name" value="Hydant_A_N"/>
</dbReference>
<evidence type="ECO:0008006" key="6">
    <source>
        <dbReference type="Google" id="ProtNLM"/>
    </source>
</evidence>
<name>A0AAV5GGY5_9BASI</name>
<dbReference type="PANTHER" id="PTHR11365">
    <property type="entry name" value="5-OXOPROLINASE RELATED"/>
    <property type="match status" value="1"/>
</dbReference>
<keyword evidence="5" id="KW-1185">Reference proteome</keyword>
<evidence type="ECO:0000313" key="5">
    <source>
        <dbReference type="Proteomes" id="UP001342314"/>
    </source>
</evidence>
<accession>A0AAV5GGY5</accession>
<dbReference type="Pfam" id="PF01968">
    <property type="entry name" value="Hydantoinase_A"/>
    <property type="match status" value="2"/>
</dbReference>
<feature type="compositionally biased region" description="Low complexity" evidence="1">
    <location>
        <begin position="1106"/>
        <end position="1117"/>
    </location>
</feature>
<feature type="compositionally biased region" description="Polar residues" evidence="1">
    <location>
        <begin position="1192"/>
        <end position="1208"/>
    </location>
</feature>
<evidence type="ECO:0000256" key="1">
    <source>
        <dbReference type="SAM" id="MobiDB-lite"/>
    </source>
</evidence>
<evidence type="ECO:0000259" key="3">
    <source>
        <dbReference type="Pfam" id="PF05378"/>
    </source>
</evidence>
<feature type="compositionally biased region" description="Low complexity" evidence="1">
    <location>
        <begin position="1478"/>
        <end position="1501"/>
    </location>
</feature>
<feature type="region of interest" description="Disordered" evidence="1">
    <location>
        <begin position="1339"/>
        <end position="1386"/>
    </location>
</feature>
<dbReference type="Pfam" id="PF05378">
    <property type="entry name" value="Hydant_A_N"/>
    <property type="match status" value="1"/>
</dbReference>
<feature type="compositionally biased region" description="Low complexity" evidence="1">
    <location>
        <begin position="1431"/>
        <end position="1452"/>
    </location>
</feature>
<reference evidence="4 5" key="1">
    <citation type="submission" date="2021-12" db="EMBL/GenBank/DDBJ databases">
        <title>High titer production of polyol ester of fatty acids by Rhodotorula paludigena BS15 towards product separation-free biomass refinery.</title>
        <authorList>
            <person name="Mano J."/>
            <person name="Ono H."/>
            <person name="Tanaka T."/>
            <person name="Naito K."/>
            <person name="Sushida H."/>
            <person name="Ike M."/>
            <person name="Tokuyasu K."/>
            <person name="Kitaoka M."/>
        </authorList>
    </citation>
    <scope>NUCLEOTIDE SEQUENCE [LARGE SCALE GENOMIC DNA]</scope>
    <source>
        <strain evidence="4 5">BS15</strain>
    </source>
</reference>
<feature type="domain" description="Hydantoinase/oxoprolinase N-terminal" evidence="3">
    <location>
        <begin position="15"/>
        <end position="248"/>
    </location>
</feature>
<feature type="domain" description="Hydantoinase A/oxoprolinase" evidence="2">
    <location>
        <begin position="268"/>
        <end position="342"/>
    </location>
</feature>
<dbReference type="InterPro" id="IPR002821">
    <property type="entry name" value="Hydantoinase_A"/>
</dbReference>
<dbReference type="InterPro" id="IPR045079">
    <property type="entry name" value="Oxoprolinase-like"/>
</dbReference>
<evidence type="ECO:0000259" key="2">
    <source>
        <dbReference type="Pfam" id="PF01968"/>
    </source>
</evidence>
<feature type="region of interest" description="Disordered" evidence="1">
    <location>
        <begin position="1431"/>
        <end position="1501"/>
    </location>
</feature>
<feature type="compositionally biased region" description="Polar residues" evidence="1">
    <location>
        <begin position="1154"/>
        <end position="1168"/>
    </location>
</feature>
<dbReference type="GO" id="GO:0005829">
    <property type="term" value="C:cytosol"/>
    <property type="evidence" value="ECO:0007669"/>
    <property type="project" value="TreeGrafter"/>
</dbReference>
<feature type="compositionally biased region" description="Polar residues" evidence="1">
    <location>
        <begin position="1339"/>
        <end position="1351"/>
    </location>
</feature>
<sequence length="1501" mass="161135">MSDSAPHELPDRSIRISCDRGGTFSDVHASWPVPGQKERKEIILKLLSSDPGHYEDAPREGVRRVLEIATGKKYRREDRLPVDKIDSIRLSTTVATNALLERKGAKHALVVTRGFGDLLEIGNQSRPRIFDLDIRRPSVLYSKVLEVDERVTLVGYTSDPKQAERAVQFDDDGKIVRGYDGEEHAEGTVVRGMSGEAVQILQKVDEAKVEADLRALFDEGYRSLAVVLMHSFTYPEHEQQIARIAHKIGFEYVSLSSSSLPMIRIVARGVSTTADAYLTPVLQEYIDGFFSGFDESLRETSYAETKSKEQARRETTVEFMRSDGGLTDVSDFSGLKSICASPLFRLPVDVSDEGEPGVSGPAGGVVGFALTSWEKGARPVIGLDMGGTSTDVSRFDGEYETVFETTTAGITVMSPQLSINTVAAGGGSRLFWRNNMFATGPESAGSHPGPACYRKNGYPAITDANLVLGRLLPSHFPQIFGESEDQPLDVDASRAALEALRTEINAASGQALSLDEVAWGFVQVANETMCRPIRSLTEARGYDTSRHVLACFGGAGGQHACALAGTLGIDTVLIHRFSSVLSAYGMALAERVFERQEPSSETWGKSGSQERLQARLDDLSQQVRQTLSRQGFAEDRIEVQQFLNCRYQGTDSALFTRKPEDGFDFAKAFAENYKQEFGFAMEAPIIVDDVRVRGVGKSFDSLGQSVWAEAKELDFRAIGREPAREGGQGGKCEETASVYYDGVGRVDVPVYLLERLEAGDLVEGPALILDGTQTIVVTPDAKAHITSKHVLIKLGQRDGQRDLMASGSNRASQGLAQGASGRRVALAGQQLAIAPKPKGFSAHGLHVGIVTGAEAAAALRDKGSSAEEQAALLRHDSIFVRQAGRLQEFCSPSGQVVARRTVANTVDEHDPNSPPGATQTRIQMPAQHLPYQQQDALAGHVALEQSGHAASSHSLVAVGPSQVAECPPSGSSTDFLRVHGWQPQQQEQYLVDQQWQQAQQVVSFQQQQVAFLPPQHRELSSVALAPPQQQTVQRARLKVDLRAAQNLAVQTAALRFSSQQVSLNQLQPVPLSAPSLGHQPLSYTPYSDLTSSGLPLPSTSPPPQPSSGAAPAQLSPSTPYGSAAPADFTDSWTPDLYDTGRRPALSAVLEGRMASTSLGKSTQRTGGVSSAPPGSRRQSDLRTTAGREGSQEQRSSQVGPQRRNSASGRTKPLDTSARRSPFRHGFEDDDAGLGRSLSFSTRTTSCSDVQESASIAVGLSRSTSERRLSSHNPIPPAFGSRSVARSEANTLKAADASRPGSVSMYRTPSDGLRALHLAIERGGAGPTVATPYEIQTVFPQCSGSRDSSSAPGLQYSPPAIPRASTSSAGPSQPRPFPSPAQPLSGELGLENASLDELLWSFGFADATGSSSAPAALQRSSALPPSAPLSLHSFEQDLSSGPRSALLASSRSSTMPRQPMSESMQAFYHELAEQRRQAHGAQQHAATSTTSASRTTQTQTAA</sequence>
<feature type="region of interest" description="Disordered" evidence="1">
    <location>
        <begin position="1154"/>
        <end position="1234"/>
    </location>
</feature>
<dbReference type="EMBL" id="BQKY01000003">
    <property type="protein sequence ID" value="GJN88617.1"/>
    <property type="molecule type" value="Genomic_DNA"/>
</dbReference>
<feature type="region of interest" description="Disordered" evidence="1">
    <location>
        <begin position="1080"/>
        <end position="1135"/>
    </location>
</feature>
<gene>
    <name evidence="4" type="ORF">Rhopal_001583-T1</name>
</gene>
<comment type="caution">
    <text evidence="4">The sequence shown here is derived from an EMBL/GenBank/DDBJ whole genome shotgun (WGS) entry which is preliminary data.</text>
</comment>
<organism evidence="4 5">
    <name type="scientific">Rhodotorula paludigena</name>
    <dbReference type="NCBI Taxonomy" id="86838"/>
    <lineage>
        <taxon>Eukaryota</taxon>
        <taxon>Fungi</taxon>
        <taxon>Dikarya</taxon>
        <taxon>Basidiomycota</taxon>
        <taxon>Pucciniomycotina</taxon>
        <taxon>Microbotryomycetes</taxon>
        <taxon>Sporidiobolales</taxon>
        <taxon>Sporidiobolaceae</taxon>
        <taxon>Rhodotorula</taxon>
    </lineage>
</organism>
<dbReference type="GO" id="GO:0006749">
    <property type="term" value="P:glutathione metabolic process"/>
    <property type="evidence" value="ECO:0007669"/>
    <property type="project" value="TreeGrafter"/>
</dbReference>